<protein>
    <submittedName>
        <fullName evidence="3">DUF134 domain-containing protein</fullName>
    </submittedName>
</protein>
<reference evidence="3" key="1">
    <citation type="submission" date="2021-02" db="EMBL/GenBank/DDBJ databases">
        <title>Infant gut strain persistence is associated with maternal origin, phylogeny, and functional potential including surface adhesion and iron acquisition.</title>
        <authorList>
            <person name="Lou Y.C."/>
        </authorList>
    </citation>
    <scope>NUCLEOTIDE SEQUENCE</scope>
    <source>
        <strain evidence="3">L3_106_000M1_dasL3_106_000M1_concoct_15</strain>
    </source>
</reference>
<evidence type="ECO:0000256" key="1">
    <source>
        <dbReference type="ARBA" id="ARBA00009350"/>
    </source>
</evidence>
<gene>
    <name evidence="3" type="ORF">KHX13_04355</name>
</gene>
<evidence type="ECO:0000313" key="3">
    <source>
        <dbReference type="EMBL" id="MBS5519552.1"/>
    </source>
</evidence>
<dbReference type="Proteomes" id="UP000754226">
    <property type="component" value="Unassembled WGS sequence"/>
</dbReference>
<proteinExistence type="inferred from homology"/>
<evidence type="ECO:0000313" key="4">
    <source>
        <dbReference type="Proteomes" id="UP000754226"/>
    </source>
</evidence>
<dbReference type="PANTHER" id="PTHR37478:SF2">
    <property type="entry name" value="UPF0251 PROTEIN TK0562"/>
    <property type="match status" value="1"/>
</dbReference>
<dbReference type="EMBL" id="JAGZCZ010000005">
    <property type="protein sequence ID" value="MBS5519552.1"/>
    <property type="molecule type" value="Genomic_DNA"/>
</dbReference>
<dbReference type="InterPro" id="IPR003731">
    <property type="entry name" value="Di-Nase_FeMo-co_biosynth"/>
</dbReference>
<organism evidence="3 4">
    <name type="scientific">Acidaminococcus intestini</name>
    <dbReference type="NCBI Taxonomy" id="187327"/>
    <lineage>
        <taxon>Bacteria</taxon>
        <taxon>Bacillati</taxon>
        <taxon>Bacillota</taxon>
        <taxon>Negativicutes</taxon>
        <taxon>Acidaminococcales</taxon>
        <taxon>Acidaminococcaceae</taxon>
        <taxon>Acidaminococcus</taxon>
    </lineage>
</organism>
<dbReference type="AlphaFoldDB" id="A0A943ECB4"/>
<dbReference type="Gene3D" id="3.30.420.130">
    <property type="entry name" value="Dinitrogenase iron-molybdenum cofactor biosynthesis domain"/>
    <property type="match status" value="1"/>
</dbReference>
<feature type="domain" description="Dinitrogenase iron-molybdenum cofactor biosynthesis" evidence="2">
    <location>
        <begin position="121"/>
        <end position="208"/>
    </location>
</feature>
<comment type="similarity">
    <text evidence="1">Belongs to the UPF0251 family.</text>
</comment>
<accession>A0A943ECB4</accession>
<dbReference type="PANTHER" id="PTHR37478">
    <property type="match status" value="1"/>
</dbReference>
<dbReference type="InterPro" id="IPR036105">
    <property type="entry name" value="DiNase_FeMo-co_biosyn_sf"/>
</dbReference>
<dbReference type="SUPFAM" id="SSF53146">
    <property type="entry name" value="Nitrogenase accessory factor-like"/>
    <property type="match status" value="1"/>
</dbReference>
<sequence length="234" mass="25658">MGRTKRSRRVGTYPEWNSFVPEDGEHPETAFLSIEEFETIRLIDYEHLTQKACADNMQVARTTVTDMYDHARFILADCLVSGKKLIIAGGHYKFKEPALQGGDFVKEKGFDIMRVAVPYEDGSVFQHFGRTETFKVYDLDHGAIVSSALLPTMGQGHGALSGFLREAGVDTVLCGGIGEGARQALGAEKINFYAGVTGLCDDAVAAFLAGDLVYSNEPHVCGHHDHHEVGCHHK</sequence>
<name>A0A943ECB4_9FIRM</name>
<evidence type="ECO:0000259" key="2">
    <source>
        <dbReference type="Pfam" id="PF02579"/>
    </source>
</evidence>
<comment type="caution">
    <text evidence="3">The sequence shown here is derived from an EMBL/GenBank/DDBJ whole genome shotgun (WGS) entry which is preliminary data.</text>
</comment>
<dbReference type="InterPro" id="IPR033913">
    <property type="entry name" value="MTH1175_dom"/>
</dbReference>
<dbReference type="InterPro" id="IPR002852">
    <property type="entry name" value="UPF0251"/>
</dbReference>
<dbReference type="Pfam" id="PF02001">
    <property type="entry name" value="DUF134"/>
    <property type="match status" value="1"/>
</dbReference>
<dbReference type="CDD" id="cd00851">
    <property type="entry name" value="MTH1175"/>
    <property type="match status" value="1"/>
</dbReference>
<dbReference type="Pfam" id="PF02579">
    <property type="entry name" value="Nitro_FeMo-Co"/>
    <property type="match status" value="1"/>
</dbReference>